<dbReference type="EMBL" id="JACHMB010000001">
    <property type="protein sequence ID" value="MBB5782240.1"/>
    <property type="molecule type" value="Genomic_DNA"/>
</dbReference>
<protein>
    <submittedName>
        <fullName evidence="1">Uncharacterized protein</fullName>
    </submittedName>
</protein>
<organism evidence="1 2">
    <name type="scientific">Nonomuraea jabiensis</name>
    <dbReference type="NCBI Taxonomy" id="882448"/>
    <lineage>
        <taxon>Bacteria</taxon>
        <taxon>Bacillati</taxon>
        <taxon>Actinomycetota</taxon>
        <taxon>Actinomycetes</taxon>
        <taxon>Streptosporangiales</taxon>
        <taxon>Streptosporangiaceae</taxon>
        <taxon>Nonomuraea</taxon>
    </lineage>
</organism>
<dbReference type="AlphaFoldDB" id="A0A7W9GEA3"/>
<reference evidence="1 2" key="1">
    <citation type="submission" date="2020-08" db="EMBL/GenBank/DDBJ databases">
        <title>Sequencing the genomes of 1000 actinobacteria strains.</title>
        <authorList>
            <person name="Klenk H.-P."/>
        </authorList>
    </citation>
    <scope>NUCLEOTIDE SEQUENCE [LARGE SCALE GENOMIC DNA]</scope>
    <source>
        <strain evidence="1 2">DSM 45507</strain>
    </source>
</reference>
<evidence type="ECO:0000313" key="2">
    <source>
        <dbReference type="Proteomes" id="UP000579153"/>
    </source>
</evidence>
<name>A0A7W9GEA3_9ACTN</name>
<keyword evidence="2" id="KW-1185">Reference proteome</keyword>
<sequence>MLLLHRRMEHRHVVAGMEAALKVGALTTDAVGGRL</sequence>
<comment type="caution">
    <text evidence="1">The sequence shown here is derived from an EMBL/GenBank/DDBJ whole genome shotgun (WGS) entry which is preliminary data.</text>
</comment>
<evidence type="ECO:0000313" key="1">
    <source>
        <dbReference type="EMBL" id="MBB5782240.1"/>
    </source>
</evidence>
<gene>
    <name evidence="1" type="ORF">HD596_008996</name>
</gene>
<accession>A0A7W9GEA3</accession>
<proteinExistence type="predicted"/>
<dbReference type="Proteomes" id="UP000579153">
    <property type="component" value="Unassembled WGS sequence"/>
</dbReference>